<dbReference type="Proteomes" id="UP001165306">
    <property type="component" value="Unassembled WGS sequence"/>
</dbReference>
<accession>A0AA42BDH2</accession>
<evidence type="ECO:0000313" key="1">
    <source>
        <dbReference type="EMBL" id="MCM8749763.1"/>
    </source>
</evidence>
<organism evidence="1 2">
    <name type="scientific">Thermalbibacter longus</name>
    <dbReference type="NCBI Taxonomy" id="2951981"/>
    <lineage>
        <taxon>Bacteria</taxon>
        <taxon>Pseudomonadati</taxon>
        <taxon>Thermomicrobiota</taxon>
        <taxon>Thermomicrobia</taxon>
        <taxon>Thermomicrobiales</taxon>
        <taxon>Thermomicrobiaceae</taxon>
        <taxon>Thermalbibacter</taxon>
    </lineage>
</organism>
<gene>
    <name evidence="1" type="ORF">NET02_11425</name>
</gene>
<protein>
    <submittedName>
        <fullName evidence="1">Uncharacterized protein</fullName>
    </submittedName>
</protein>
<evidence type="ECO:0000313" key="2">
    <source>
        <dbReference type="Proteomes" id="UP001165306"/>
    </source>
</evidence>
<dbReference type="RefSeq" id="WP_284057547.1">
    <property type="nucleotide sequence ID" value="NZ_JAMSLR010000008.1"/>
</dbReference>
<dbReference type="AlphaFoldDB" id="A0AA42BDH2"/>
<sequence>MAVAPIVSKLTQIASAYLDGKLSFDEFESEFIRLTWPVHPIFDELLQELVFNIDAAIVRYHEDILDEQEFRRELAALIRQLQVTVDNEAVTRTHTATMASTTHGPEKVSV</sequence>
<reference evidence="1" key="1">
    <citation type="submission" date="2022-06" db="EMBL/GenBank/DDBJ databases">
        <title>CFH 74404 Thermomicrobiaceae sp.</title>
        <authorList>
            <person name="Ming H."/>
            <person name="Li W.-J."/>
            <person name="Zhao Z."/>
        </authorList>
    </citation>
    <scope>NUCLEOTIDE SEQUENCE</scope>
    <source>
        <strain evidence="1">CFH 74404</strain>
    </source>
</reference>
<dbReference type="EMBL" id="JAMSLR010000008">
    <property type="protein sequence ID" value="MCM8749763.1"/>
    <property type="molecule type" value="Genomic_DNA"/>
</dbReference>
<name>A0AA42BDH2_9BACT</name>
<keyword evidence="2" id="KW-1185">Reference proteome</keyword>
<proteinExistence type="predicted"/>
<comment type="caution">
    <text evidence="1">The sequence shown here is derived from an EMBL/GenBank/DDBJ whole genome shotgun (WGS) entry which is preliminary data.</text>
</comment>